<dbReference type="AlphaFoldDB" id="A0A095ARG4"/>
<gene>
    <name evidence="1" type="ORF">MS3_05278</name>
</gene>
<proteinExistence type="predicted"/>
<dbReference type="RefSeq" id="XP_012796718.3">
    <property type="nucleotide sequence ID" value="XM_012941264.3"/>
</dbReference>
<dbReference type="KEGG" id="shx:MS3_00010328"/>
<protein>
    <submittedName>
        <fullName evidence="1">Uncharacterized protein</fullName>
    </submittedName>
</protein>
<reference evidence="1" key="1">
    <citation type="journal article" date="2012" name="Nat. Genet.">
        <title>Whole-genome sequence of Schistosoma haematobium.</title>
        <authorList>
            <person name="Young N.D."/>
            <person name="Jex A.R."/>
            <person name="Li B."/>
            <person name="Liu S."/>
            <person name="Yang L."/>
            <person name="Xiong Z."/>
            <person name="Li Y."/>
            <person name="Cantacessi C."/>
            <person name="Hall R.S."/>
            <person name="Xu X."/>
            <person name="Chen F."/>
            <person name="Wu X."/>
            <person name="Zerlotini A."/>
            <person name="Oliveira G."/>
            <person name="Hofmann A."/>
            <person name="Zhang G."/>
            <person name="Fang X."/>
            <person name="Kang Y."/>
            <person name="Campbell B.E."/>
            <person name="Loukas A."/>
            <person name="Ranganathan S."/>
            <person name="Rollinson D."/>
            <person name="Rinaldi G."/>
            <person name="Brindley P.J."/>
            <person name="Yang H."/>
            <person name="Wang J."/>
            <person name="Wang J."/>
            <person name="Gasser R.B."/>
        </authorList>
    </citation>
    <scope>NUCLEOTIDE SEQUENCE [LARGE SCALE GENOMIC DNA]</scope>
</reference>
<dbReference type="EMBL" id="KL250829">
    <property type="protein sequence ID" value="KGB36956.1"/>
    <property type="molecule type" value="Genomic_DNA"/>
</dbReference>
<sequence>MVMDSEISFPARQLFTCSSNCTMDKTLFTKRRQQEADNAMKSSTERFQRMYDININCFTPNYASKTPSPISDYTHFNGTMKNLPKCLSTPAVIAENNDTKSSNSCDRWRWELISTKNQYIVSFYLGKQYHSDTCVSIDQHDSTQVLQTPIKQIRYAKASKVKKGTNELLASQHSNLLKSNVENSKKNKLISTKINSWNLPVKKWPQNLAHTVKHTPLNHVLERSYSLTTLNTSTLNKLNVSNSIISYRTVNSLQELLVNESVPFNSYTKYGIRKHETPESGKIVYPITKYRQTTLLEILPKWREQAEKLHLSEQTIL</sequence>
<organism evidence="1">
    <name type="scientific">Schistosoma haematobium</name>
    <name type="common">Blood fluke</name>
    <dbReference type="NCBI Taxonomy" id="6185"/>
    <lineage>
        <taxon>Eukaryota</taxon>
        <taxon>Metazoa</taxon>
        <taxon>Spiralia</taxon>
        <taxon>Lophotrochozoa</taxon>
        <taxon>Platyhelminthes</taxon>
        <taxon>Trematoda</taxon>
        <taxon>Digenea</taxon>
        <taxon>Strigeidida</taxon>
        <taxon>Schistosomatoidea</taxon>
        <taxon>Schistosomatidae</taxon>
        <taxon>Schistosoma</taxon>
    </lineage>
</organism>
<accession>A0A095ARG4</accession>
<evidence type="ECO:0000313" key="1">
    <source>
        <dbReference type="EMBL" id="KGB36956.1"/>
    </source>
</evidence>
<name>A0A095ARG4_SCHHA</name>